<proteinExistence type="inferred from homology"/>
<dbReference type="PANTHER" id="PTHR14150">
    <property type="entry name" value="U3 SMALL NUCLEOLAR RNA-ASSOCIATED PROTEIN 14"/>
    <property type="match status" value="1"/>
</dbReference>
<evidence type="ECO:0000313" key="6">
    <source>
        <dbReference type="EMBL" id="KHJ82120.1"/>
    </source>
</evidence>
<comment type="similarity">
    <text evidence="2">Belongs to the UTP14 family.</text>
</comment>
<dbReference type="OrthoDB" id="277439at2759"/>
<dbReference type="PANTHER" id="PTHR14150:SF12">
    <property type="entry name" value="U3 SMALL NUCLEOLAR RNA-ASSOCIATED PROTEIN 14 HOMOLOG A"/>
    <property type="match status" value="1"/>
</dbReference>
<protein>
    <submittedName>
        <fullName evidence="6">Uncharacterized protein</fullName>
    </submittedName>
</protein>
<dbReference type="GO" id="GO:0006364">
    <property type="term" value="P:rRNA processing"/>
    <property type="evidence" value="ECO:0007669"/>
    <property type="project" value="InterPro"/>
</dbReference>
<feature type="non-terminal residue" evidence="6">
    <location>
        <position position="1"/>
    </location>
</feature>
<keyword evidence="4" id="KW-0539">Nucleus</keyword>
<gene>
    <name evidence="6" type="ORF">OESDEN_18188</name>
</gene>
<comment type="subcellular location">
    <subcellularLocation>
        <location evidence="1">Nucleus</location>
        <location evidence="1">Nucleolus</location>
    </subcellularLocation>
</comment>
<feature type="region of interest" description="Disordered" evidence="5">
    <location>
        <begin position="56"/>
        <end position="77"/>
    </location>
</feature>
<keyword evidence="7" id="KW-1185">Reference proteome</keyword>
<reference evidence="6 7" key="1">
    <citation type="submission" date="2014-03" db="EMBL/GenBank/DDBJ databases">
        <title>Draft genome of the hookworm Oesophagostomum dentatum.</title>
        <authorList>
            <person name="Mitreva M."/>
        </authorList>
    </citation>
    <scope>NUCLEOTIDE SEQUENCE [LARGE SCALE GENOMIC DNA]</scope>
    <source>
        <strain evidence="6 7">OD-Hann</strain>
    </source>
</reference>
<dbReference type="GO" id="GO:0032040">
    <property type="term" value="C:small-subunit processome"/>
    <property type="evidence" value="ECO:0007669"/>
    <property type="project" value="InterPro"/>
</dbReference>
<feature type="compositionally biased region" description="Basic residues" evidence="5">
    <location>
        <begin position="56"/>
        <end position="65"/>
    </location>
</feature>
<organism evidence="6 7">
    <name type="scientific">Oesophagostomum dentatum</name>
    <name type="common">Nodular worm</name>
    <dbReference type="NCBI Taxonomy" id="61180"/>
    <lineage>
        <taxon>Eukaryota</taxon>
        <taxon>Metazoa</taxon>
        <taxon>Ecdysozoa</taxon>
        <taxon>Nematoda</taxon>
        <taxon>Chromadorea</taxon>
        <taxon>Rhabditida</taxon>
        <taxon>Rhabditina</taxon>
        <taxon>Rhabditomorpha</taxon>
        <taxon>Strongyloidea</taxon>
        <taxon>Strongylidae</taxon>
        <taxon>Oesophagostomum</taxon>
    </lineage>
</organism>
<dbReference type="Proteomes" id="UP000053660">
    <property type="component" value="Unassembled WGS sequence"/>
</dbReference>
<evidence type="ECO:0000256" key="2">
    <source>
        <dbReference type="ARBA" id="ARBA00007774"/>
    </source>
</evidence>
<evidence type="ECO:0000256" key="3">
    <source>
        <dbReference type="ARBA" id="ARBA00022553"/>
    </source>
</evidence>
<dbReference type="Pfam" id="PF04615">
    <property type="entry name" value="Utp14"/>
    <property type="match status" value="1"/>
</dbReference>
<evidence type="ECO:0000256" key="4">
    <source>
        <dbReference type="ARBA" id="ARBA00023242"/>
    </source>
</evidence>
<name>A0A0B1SG13_OESDE</name>
<evidence type="ECO:0000256" key="5">
    <source>
        <dbReference type="SAM" id="MobiDB-lite"/>
    </source>
</evidence>
<evidence type="ECO:0000313" key="7">
    <source>
        <dbReference type="Proteomes" id="UP000053660"/>
    </source>
</evidence>
<dbReference type="InterPro" id="IPR006709">
    <property type="entry name" value="SSU_processome_Utp14"/>
</dbReference>
<dbReference type="AlphaFoldDB" id="A0A0B1SG13"/>
<keyword evidence="3" id="KW-0597">Phosphoprotein</keyword>
<evidence type="ECO:0000256" key="1">
    <source>
        <dbReference type="ARBA" id="ARBA00004604"/>
    </source>
</evidence>
<sequence>AEAFKDDAVIGDFEEEKEFIEEGERPKDVDLTLQGWGCWVGPGMTERKRRKQFVIKAKQKKRKDKNRPGVIIKETRENTIGKLQPNNLPFPYTSVVDFETMVSQPIGKDWNPVSVTQDLCKPAVVTQARWSNNPTNEEGRSSSWEVVIR</sequence>
<accession>A0A0B1SG13</accession>
<dbReference type="EMBL" id="KN582112">
    <property type="protein sequence ID" value="KHJ82120.1"/>
    <property type="molecule type" value="Genomic_DNA"/>
</dbReference>